<dbReference type="InterPro" id="IPR013560">
    <property type="entry name" value="DUF1722"/>
</dbReference>
<accession>A0A7C4AI75</accession>
<dbReference type="AlphaFoldDB" id="A0A7C4AI75"/>
<comment type="caution">
    <text evidence="2">The sequence shown here is derived from an EMBL/GenBank/DDBJ whole genome shotgun (WGS) entry which is preliminary data.</text>
</comment>
<dbReference type="PIRSF" id="PIRSF037004">
    <property type="entry name" value="UCP037004"/>
    <property type="match status" value="1"/>
</dbReference>
<dbReference type="EMBL" id="DSRP01000736">
    <property type="protein sequence ID" value="HGG93377.1"/>
    <property type="molecule type" value="Genomic_DNA"/>
</dbReference>
<proteinExistence type="predicted"/>
<protein>
    <submittedName>
        <fullName evidence="2">DUF1722 domain-containing protein</fullName>
    </submittedName>
</protein>
<reference evidence="2" key="1">
    <citation type="journal article" date="2020" name="mSystems">
        <title>Genome- and Community-Level Interaction Insights into Carbon Utilization and Element Cycling Functions of Hydrothermarchaeota in Hydrothermal Sediment.</title>
        <authorList>
            <person name="Zhou Z."/>
            <person name="Liu Y."/>
            <person name="Xu W."/>
            <person name="Pan J."/>
            <person name="Luo Z.H."/>
            <person name="Li M."/>
        </authorList>
    </citation>
    <scope>NUCLEOTIDE SEQUENCE [LARGE SCALE GENOMIC DNA]</scope>
    <source>
        <strain evidence="2">SpSt-413</strain>
    </source>
</reference>
<evidence type="ECO:0000313" key="2">
    <source>
        <dbReference type="EMBL" id="HGG93377.1"/>
    </source>
</evidence>
<dbReference type="PANTHER" id="PTHR30087:SF0">
    <property type="entry name" value="INNER MEMBRANE PROTEIN"/>
    <property type="match status" value="1"/>
</dbReference>
<feature type="domain" description="DUF1722" evidence="1">
    <location>
        <begin position="193"/>
        <end position="309"/>
    </location>
</feature>
<dbReference type="Pfam" id="PF04463">
    <property type="entry name" value="2-thiour_desulf"/>
    <property type="match status" value="1"/>
</dbReference>
<name>A0A7C4AI75_9BACT</name>
<dbReference type="InterPro" id="IPR007553">
    <property type="entry name" value="2-thiour_desulf"/>
</dbReference>
<gene>
    <name evidence="2" type="ORF">ENR59_10575</name>
</gene>
<dbReference type="Pfam" id="PF08349">
    <property type="entry name" value="DUF1722"/>
    <property type="match status" value="1"/>
</dbReference>
<sequence length="318" mass="35761">MNTPIRIGVSACLLGQPVRYDGGHKHDRWITGELGRHVEFVPVCPEAEAGFGIPREPMRLVGDPQAPRLVTTNTGRDMTGAMQAWAERRVEELAGENLHGFIFKGGSPSSGMERVKVYPEHGGVPAKKGVGLFARAFMRRFPLLPVEEDGRLNDPRLRENFIESIFVLKRWRDASAPDARSLAGLADFQARHKLLLSAHSPDHARRMGKIAAEAKALGLEEAFARYEPLLLEAMRKPASVGRNVNVLQHMAGYFRRLGTQDERQELAEVIENYRTGLTPLIVPVTLINHHVRRHGVEYLARQAFLHPHPLELKLRNYY</sequence>
<dbReference type="PANTHER" id="PTHR30087">
    <property type="entry name" value="INNER MEMBRANE PROTEIN"/>
    <property type="match status" value="1"/>
</dbReference>
<evidence type="ECO:0000259" key="1">
    <source>
        <dbReference type="Pfam" id="PF08349"/>
    </source>
</evidence>
<organism evidence="2">
    <name type="scientific">Fundidesulfovibrio putealis</name>
    <dbReference type="NCBI Taxonomy" id="270496"/>
    <lineage>
        <taxon>Bacteria</taxon>
        <taxon>Pseudomonadati</taxon>
        <taxon>Thermodesulfobacteriota</taxon>
        <taxon>Desulfovibrionia</taxon>
        <taxon>Desulfovibrionales</taxon>
        <taxon>Desulfovibrionaceae</taxon>
        <taxon>Fundidesulfovibrio</taxon>
    </lineage>
</organism>
<dbReference type="InterPro" id="IPR017087">
    <property type="entry name" value="UCP037004"/>
</dbReference>